<dbReference type="SUPFAM" id="SSF103481">
    <property type="entry name" value="Multidrug resistance efflux transporter EmrE"/>
    <property type="match status" value="2"/>
</dbReference>
<proteinExistence type="inferred from homology"/>
<dbReference type="STRING" id="1423755.FC40_GL000638"/>
<feature type="domain" description="EamA" evidence="8">
    <location>
        <begin position="160"/>
        <end position="289"/>
    </location>
</feature>
<feature type="transmembrane region" description="Helical" evidence="7">
    <location>
        <begin position="105"/>
        <end position="123"/>
    </location>
</feature>
<dbReference type="AlphaFoldDB" id="A0A0R1WN45"/>
<comment type="subcellular location">
    <subcellularLocation>
        <location evidence="1">Cell membrane</location>
        <topology evidence="1">Multi-pass membrane protein</topology>
    </subcellularLocation>
</comment>
<dbReference type="OrthoDB" id="9810818at2"/>
<keyword evidence="5 7" id="KW-1133">Transmembrane helix</keyword>
<sequence>MIKDKRRLGMIFAIVGTMFWGISGTVAQGLLQNGVTAQWLVCVRMIFAGLILVIWSFFTIERKIWQEIFSKKNFLSLVVFSIFGMIPSQFTYFKAIEAGNASTATILQFLGPLFIIIYLAFATRILPRRIDVISIVIAILGILLLVTDGDMNRLTLSPAALFWGIMAGVSQASYTLLPRELLKKFDARAISGLSMIVGGIVLLPFVIFQKVPEFSPQNFAALFYIIVFGTMFAYLLYLMSLKFIPPETTGMLSAFEPFTATILTILVFHIHLGFFELLGGLLILSTTFLQSISIKRK</sequence>
<keyword evidence="10" id="KW-1185">Reference proteome</keyword>
<dbReference type="PANTHER" id="PTHR32322:SF18">
    <property type="entry name" value="S-ADENOSYLMETHIONINE_S-ADENOSYLHOMOCYSTEINE TRANSPORTER"/>
    <property type="match status" value="1"/>
</dbReference>
<reference evidence="9 10" key="1">
    <citation type="journal article" date="2015" name="Genome Announc.">
        <title>Expanding the biotechnology potential of lactobacilli through comparative genomics of 213 strains and associated genera.</title>
        <authorList>
            <person name="Sun Z."/>
            <person name="Harris H.M."/>
            <person name="McCann A."/>
            <person name="Guo C."/>
            <person name="Argimon S."/>
            <person name="Zhang W."/>
            <person name="Yang X."/>
            <person name="Jeffery I.B."/>
            <person name="Cooney J.C."/>
            <person name="Kagawa T.F."/>
            <person name="Liu W."/>
            <person name="Song Y."/>
            <person name="Salvetti E."/>
            <person name="Wrobel A."/>
            <person name="Rasinkangas P."/>
            <person name="Parkhill J."/>
            <person name="Rea M.C."/>
            <person name="O'Sullivan O."/>
            <person name="Ritari J."/>
            <person name="Douillard F.P."/>
            <person name="Paul Ross R."/>
            <person name="Yang R."/>
            <person name="Briner A.E."/>
            <person name="Felis G.E."/>
            <person name="de Vos W.M."/>
            <person name="Barrangou R."/>
            <person name="Klaenhammer T.R."/>
            <person name="Caufield P.W."/>
            <person name="Cui Y."/>
            <person name="Zhang H."/>
            <person name="O'Toole P.W."/>
        </authorList>
    </citation>
    <scope>NUCLEOTIDE SEQUENCE [LARGE SCALE GENOMIC DNA]</scope>
    <source>
        <strain evidence="9 10">DSM 18933</strain>
    </source>
</reference>
<feature type="transmembrane region" description="Helical" evidence="7">
    <location>
        <begin position="12"/>
        <end position="31"/>
    </location>
</feature>
<dbReference type="Pfam" id="PF00892">
    <property type="entry name" value="EamA"/>
    <property type="match status" value="2"/>
</dbReference>
<comment type="similarity">
    <text evidence="2">Belongs to the EamA transporter family.</text>
</comment>
<gene>
    <name evidence="9" type="ORF">FC40_GL000638</name>
</gene>
<feature type="transmembrane region" description="Helical" evidence="7">
    <location>
        <begin position="130"/>
        <end position="147"/>
    </location>
</feature>
<accession>A0A0R1WN45</accession>
<evidence type="ECO:0000256" key="6">
    <source>
        <dbReference type="ARBA" id="ARBA00023136"/>
    </source>
</evidence>
<evidence type="ECO:0000256" key="2">
    <source>
        <dbReference type="ARBA" id="ARBA00007362"/>
    </source>
</evidence>
<keyword evidence="4 7" id="KW-0812">Transmembrane</keyword>
<evidence type="ECO:0000256" key="1">
    <source>
        <dbReference type="ARBA" id="ARBA00004651"/>
    </source>
</evidence>
<evidence type="ECO:0000313" key="10">
    <source>
        <dbReference type="Proteomes" id="UP000051054"/>
    </source>
</evidence>
<comment type="caution">
    <text evidence="9">The sequence shown here is derived from an EMBL/GenBank/DDBJ whole genome shotgun (WGS) entry which is preliminary data.</text>
</comment>
<dbReference type="eggNOG" id="COG0697">
    <property type="taxonomic scope" value="Bacteria"/>
</dbReference>
<evidence type="ECO:0000256" key="5">
    <source>
        <dbReference type="ARBA" id="ARBA00022989"/>
    </source>
</evidence>
<feature type="transmembrane region" description="Helical" evidence="7">
    <location>
        <begin position="159"/>
        <end position="177"/>
    </location>
</feature>
<feature type="domain" description="EamA" evidence="8">
    <location>
        <begin position="8"/>
        <end position="146"/>
    </location>
</feature>
<dbReference type="InterPro" id="IPR037185">
    <property type="entry name" value="EmrE-like"/>
</dbReference>
<feature type="transmembrane region" description="Helical" evidence="7">
    <location>
        <begin position="219"/>
        <end position="239"/>
    </location>
</feature>
<evidence type="ECO:0000256" key="4">
    <source>
        <dbReference type="ARBA" id="ARBA00022692"/>
    </source>
</evidence>
<evidence type="ECO:0000256" key="7">
    <source>
        <dbReference type="SAM" id="Phobius"/>
    </source>
</evidence>
<dbReference type="PATRIC" id="fig|1423755.3.peg.692"/>
<dbReference type="EMBL" id="AZGD01000090">
    <property type="protein sequence ID" value="KRM18853.1"/>
    <property type="molecule type" value="Genomic_DNA"/>
</dbReference>
<feature type="transmembrane region" description="Helical" evidence="7">
    <location>
        <begin position="74"/>
        <end position="93"/>
    </location>
</feature>
<dbReference type="GO" id="GO:0005886">
    <property type="term" value="C:plasma membrane"/>
    <property type="evidence" value="ECO:0007669"/>
    <property type="project" value="UniProtKB-SubCell"/>
</dbReference>
<protein>
    <submittedName>
        <fullName evidence="9">DMT superfamily drug metabolite transporter</fullName>
    </submittedName>
</protein>
<evidence type="ECO:0000313" key="9">
    <source>
        <dbReference type="EMBL" id="KRM18853.1"/>
    </source>
</evidence>
<keyword evidence="3" id="KW-1003">Cell membrane</keyword>
<evidence type="ECO:0000259" key="8">
    <source>
        <dbReference type="Pfam" id="PF00892"/>
    </source>
</evidence>
<dbReference type="InterPro" id="IPR050638">
    <property type="entry name" value="AA-Vitamin_Transporters"/>
</dbReference>
<dbReference type="PANTHER" id="PTHR32322">
    <property type="entry name" value="INNER MEMBRANE TRANSPORTER"/>
    <property type="match status" value="1"/>
</dbReference>
<name>A0A0R1WN45_9LACO</name>
<dbReference type="Proteomes" id="UP000051054">
    <property type="component" value="Unassembled WGS sequence"/>
</dbReference>
<keyword evidence="6 7" id="KW-0472">Membrane</keyword>
<evidence type="ECO:0000256" key="3">
    <source>
        <dbReference type="ARBA" id="ARBA00022475"/>
    </source>
</evidence>
<feature type="transmembrane region" description="Helical" evidence="7">
    <location>
        <begin position="37"/>
        <end position="58"/>
    </location>
</feature>
<organism evidence="9 10">
    <name type="scientific">Ligilactobacillus hayakitensis DSM 18933 = JCM 14209</name>
    <dbReference type="NCBI Taxonomy" id="1423755"/>
    <lineage>
        <taxon>Bacteria</taxon>
        <taxon>Bacillati</taxon>
        <taxon>Bacillota</taxon>
        <taxon>Bacilli</taxon>
        <taxon>Lactobacillales</taxon>
        <taxon>Lactobacillaceae</taxon>
        <taxon>Ligilactobacillus</taxon>
    </lineage>
</organism>
<feature type="transmembrane region" description="Helical" evidence="7">
    <location>
        <begin position="189"/>
        <end position="207"/>
    </location>
</feature>
<dbReference type="InterPro" id="IPR000620">
    <property type="entry name" value="EamA_dom"/>
</dbReference>